<name>A0A4Z2E8C6_9TELE</name>
<accession>A0A4Z2E8C6</accession>
<sequence>MAGPLARPASRVILGAFFKARHPFVPEVLGEASALGKHFHSLGSNGPLIHKHNVAVRSNTSTLKASRYRPMRRAPGSGVM</sequence>
<comment type="caution">
    <text evidence="1">The sequence shown here is derived from an EMBL/GenBank/DDBJ whole genome shotgun (WGS) entry which is preliminary data.</text>
</comment>
<dbReference type="EMBL" id="SRLO01013925">
    <property type="protein sequence ID" value="TNN24923.1"/>
    <property type="molecule type" value="Genomic_DNA"/>
</dbReference>
<evidence type="ECO:0000313" key="2">
    <source>
        <dbReference type="Proteomes" id="UP000314294"/>
    </source>
</evidence>
<protein>
    <submittedName>
        <fullName evidence="1">Uncharacterized protein</fullName>
    </submittedName>
</protein>
<keyword evidence="2" id="KW-1185">Reference proteome</keyword>
<proteinExistence type="predicted"/>
<dbReference type="Proteomes" id="UP000314294">
    <property type="component" value="Unassembled WGS sequence"/>
</dbReference>
<reference evidence="1 2" key="1">
    <citation type="submission" date="2019-03" db="EMBL/GenBank/DDBJ databases">
        <title>First draft genome of Liparis tanakae, snailfish: a comprehensive survey of snailfish specific genes.</title>
        <authorList>
            <person name="Kim W."/>
            <person name="Song I."/>
            <person name="Jeong J.-H."/>
            <person name="Kim D."/>
            <person name="Kim S."/>
            <person name="Ryu S."/>
            <person name="Song J.Y."/>
            <person name="Lee S.K."/>
        </authorList>
    </citation>
    <scope>NUCLEOTIDE SEQUENCE [LARGE SCALE GENOMIC DNA]</scope>
    <source>
        <tissue evidence="1">Muscle</tissue>
    </source>
</reference>
<gene>
    <name evidence="1" type="ORF">EYF80_064950</name>
</gene>
<dbReference type="AlphaFoldDB" id="A0A4Z2E8C6"/>
<organism evidence="1 2">
    <name type="scientific">Liparis tanakae</name>
    <name type="common">Tanaka's snailfish</name>
    <dbReference type="NCBI Taxonomy" id="230148"/>
    <lineage>
        <taxon>Eukaryota</taxon>
        <taxon>Metazoa</taxon>
        <taxon>Chordata</taxon>
        <taxon>Craniata</taxon>
        <taxon>Vertebrata</taxon>
        <taxon>Euteleostomi</taxon>
        <taxon>Actinopterygii</taxon>
        <taxon>Neopterygii</taxon>
        <taxon>Teleostei</taxon>
        <taxon>Neoteleostei</taxon>
        <taxon>Acanthomorphata</taxon>
        <taxon>Eupercaria</taxon>
        <taxon>Perciformes</taxon>
        <taxon>Cottioidei</taxon>
        <taxon>Cottales</taxon>
        <taxon>Liparidae</taxon>
        <taxon>Liparis</taxon>
    </lineage>
</organism>
<evidence type="ECO:0000313" key="1">
    <source>
        <dbReference type="EMBL" id="TNN24923.1"/>
    </source>
</evidence>